<protein>
    <submittedName>
        <fullName evidence="6">Uncharacterized protein</fullName>
    </submittedName>
</protein>
<dbReference type="PANTHER" id="PTHR23426">
    <property type="entry name" value="FERREDOXIN/ADRENODOXIN"/>
    <property type="match status" value="1"/>
</dbReference>
<dbReference type="PANTHER" id="PTHR23426:SF65">
    <property type="entry name" value="FERREDOXIN-2, MITOCHONDRIAL"/>
    <property type="match status" value="1"/>
</dbReference>
<dbReference type="GO" id="GO:0046872">
    <property type="term" value="F:metal ion binding"/>
    <property type="evidence" value="ECO:0007669"/>
    <property type="project" value="UniProtKB-KW"/>
</dbReference>
<dbReference type="EMBL" id="CAUOFW020007436">
    <property type="protein sequence ID" value="CAK9179211.1"/>
    <property type="molecule type" value="Genomic_DNA"/>
</dbReference>
<keyword evidence="3" id="KW-0408">Iron</keyword>
<dbReference type="Proteomes" id="UP001642360">
    <property type="component" value="Unassembled WGS sequence"/>
</dbReference>
<evidence type="ECO:0000313" key="6">
    <source>
        <dbReference type="EMBL" id="CAK9179211.1"/>
    </source>
</evidence>
<evidence type="ECO:0000256" key="1">
    <source>
        <dbReference type="ARBA" id="ARBA00022714"/>
    </source>
</evidence>
<comment type="caution">
    <text evidence="6">The sequence shown here is derived from an EMBL/GenBank/DDBJ whole genome shotgun (WGS) entry which is preliminary data.</text>
</comment>
<evidence type="ECO:0000256" key="2">
    <source>
        <dbReference type="ARBA" id="ARBA00022723"/>
    </source>
</evidence>
<organism evidence="6 7">
    <name type="scientific">Ilex paraguariensis</name>
    <name type="common">yerba mate</name>
    <dbReference type="NCBI Taxonomy" id="185542"/>
    <lineage>
        <taxon>Eukaryota</taxon>
        <taxon>Viridiplantae</taxon>
        <taxon>Streptophyta</taxon>
        <taxon>Embryophyta</taxon>
        <taxon>Tracheophyta</taxon>
        <taxon>Spermatophyta</taxon>
        <taxon>Magnoliopsida</taxon>
        <taxon>eudicotyledons</taxon>
        <taxon>Gunneridae</taxon>
        <taxon>Pentapetalae</taxon>
        <taxon>asterids</taxon>
        <taxon>campanulids</taxon>
        <taxon>Aquifoliales</taxon>
        <taxon>Aquifoliaceae</taxon>
        <taxon>Ilex</taxon>
    </lineage>
</organism>
<keyword evidence="4" id="KW-0411">Iron-sulfur</keyword>
<evidence type="ECO:0000256" key="3">
    <source>
        <dbReference type="ARBA" id="ARBA00023004"/>
    </source>
</evidence>
<keyword evidence="1" id="KW-0001">2Fe-2S</keyword>
<evidence type="ECO:0000256" key="5">
    <source>
        <dbReference type="ARBA" id="ARBA00034078"/>
    </source>
</evidence>
<evidence type="ECO:0000256" key="4">
    <source>
        <dbReference type="ARBA" id="ARBA00023014"/>
    </source>
</evidence>
<name>A0ABC8UBQ7_9AQUA</name>
<accession>A0ABC8UBQ7</accession>
<reference evidence="6 7" key="1">
    <citation type="submission" date="2024-02" db="EMBL/GenBank/DDBJ databases">
        <authorList>
            <person name="Vignale AGUSTIN F."/>
            <person name="Sosa J E."/>
            <person name="Modenutti C."/>
        </authorList>
    </citation>
    <scope>NUCLEOTIDE SEQUENCE [LARGE SCALE GENOMIC DNA]</scope>
</reference>
<sequence>MLEIIDGKDLLNERTKTELRYLKKACLQGMIVNLFSFYLNTLPYTETNPESWRLACQTIVGNKENSGKRSIAASFATSSTESAPAAPEKPQIELEFIGPKPGADGKYPVEIATAVSGQKLLRSIMSDNNIELYAALSQTSFFYSTHADGNGDVSVQLIDSEIIDGKDLLNERTKTELRYLKKACLQGMIVNLFSFYLNTLPYTETIIDGKDLLNERTKTELRYLKKACLQGMIVNLFSFYLNTLPYTETNPESWRLACQTIVGNKENSGKGLVNTYDKDENKEGDRMRQKLIGNG</sequence>
<evidence type="ECO:0000313" key="7">
    <source>
        <dbReference type="Proteomes" id="UP001642360"/>
    </source>
</evidence>
<gene>
    <name evidence="6" type="ORF">ILEXP_LOCUS49150</name>
</gene>
<keyword evidence="7" id="KW-1185">Reference proteome</keyword>
<dbReference type="InterPro" id="IPR001055">
    <property type="entry name" value="Adrenodoxin-like"/>
</dbReference>
<keyword evidence="2" id="KW-0479">Metal-binding</keyword>
<proteinExistence type="predicted"/>
<dbReference type="GO" id="GO:0051537">
    <property type="term" value="F:2 iron, 2 sulfur cluster binding"/>
    <property type="evidence" value="ECO:0007669"/>
    <property type="project" value="UniProtKB-KW"/>
</dbReference>
<dbReference type="AlphaFoldDB" id="A0ABC8UBQ7"/>
<comment type="cofactor">
    <cofactor evidence="5">
        <name>[2Fe-2S] cluster</name>
        <dbReference type="ChEBI" id="CHEBI:190135"/>
    </cofactor>
</comment>